<feature type="transmembrane region" description="Helical" evidence="1">
    <location>
        <begin position="49"/>
        <end position="68"/>
    </location>
</feature>
<evidence type="ECO:0000313" key="4">
    <source>
        <dbReference type="Proteomes" id="UP000662074"/>
    </source>
</evidence>
<comment type="caution">
    <text evidence="3">The sequence shown here is derived from an EMBL/GenBank/DDBJ whole genome shotgun (WGS) entry which is preliminary data.</text>
</comment>
<name>A0A917J7N0_9SPHI</name>
<dbReference type="GO" id="GO:0016020">
    <property type="term" value="C:membrane"/>
    <property type="evidence" value="ECO:0007669"/>
    <property type="project" value="InterPro"/>
</dbReference>
<accession>A0A917J7N0</accession>
<feature type="transmembrane region" description="Helical" evidence="1">
    <location>
        <begin position="122"/>
        <end position="141"/>
    </location>
</feature>
<reference evidence="3" key="1">
    <citation type="journal article" date="2014" name="Int. J. Syst. Evol. Microbiol.">
        <title>Complete genome sequence of Corynebacterium casei LMG S-19264T (=DSM 44701T), isolated from a smear-ripened cheese.</title>
        <authorList>
            <consortium name="US DOE Joint Genome Institute (JGI-PGF)"/>
            <person name="Walter F."/>
            <person name="Albersmeier A."/>
            <person name="Kalinowski J."/>
            <person name="Ruckert C."/>
        </authorList>
    </citation>
    <scope>NUCLEOTIDE SEQUENCE</scope>
    <source>
        <strain evidence="3">CCM 8711</strain>
    </source>
</reference>
<dbReference type="PANTHER" id="PTHR34220">
    <property type="entry name" value="SENSOR HISTIDINE KINASE YPDA"/>
    <property type="match status" value="1"/>
</dbReference>
<evidence type="ECO:0000259" key="2">
    <source>
        <dbReference type="Pfam" id="PF06580"/>
    </source>
</evidence>
<sequence length="357" mass="40918">MGAEYKYFSDSYFRVSRRNAFIGVIVGVIISALRSVFSERFVSAKTLLLSILFSVLITLSITNSVFLYERFLRPQKTTLWQFVLVYYGCNFIGMLVGVELSYIIVALIFHTPYVPMSHVGDYKFTSLIVLIAGTVIYFYNAQRETMRARLKEKELDLTKIMQLKTQAELQTLQSKINPHFLYNSLNSIASLIHEDADKAEDMTLKLSKLFRYSINSQQENVARVADEMEIVNTYLAIETVRFGDRITFTSTIDPELHNQRIPRFLIQPLVENALKHGLNNTTANGILGITIRRQHDRLIIEVADNGTPFPQELNMGYGMQSTYDKLNLLCANNYEIQLTNTPHKHIHISLPLNITEI</sequence>
<dbReference type="Pfam" id="PF06580">
    <property type="entry name" value="His_kinase"/>
    <property type="match status" value="1"/>
</dbReference>
<dbReference type="InterPro" id="IPR050640">
    <property type="entry name" value="Bact_2-comp_sensor_kinase"/>
</dbReference>
<dbReference type="RefSeq" id="WP_188414743.1">
    <property type="nucleotide sequence ID" value="NZ_BMDO01000002.1"/>
</dbReference>
<proteinExistence type="predicted"/>
<dbReference type="InterPro" id="IPR010559">
    <property type="entry name" value="Sig_transdc_His_kin_internal"/>
</dbReference>
<dbReference type="PANTHER" id="PTHR34220:SF7">
    <property type="entry name" value="SENSOR HISTIDINE KINASE YPDA"/>
    <property type="match status" value="1"/>
</dbReference>
<dbReference type="Proteomes" id="UP000662074">
    <property type="component" value="Unassembled WGS sequence"/>
</dbReference>
<evidence type="ECO:0000256" key="1">
    <source>
        <dbReference type="SAM" id="Phobius"/>
    </source>
</evidence>
<keyword evidence="1" id="KW-1133">Transmembrane helix</keyword>
<feature type="transmembrane region" description="Helical" evidence="1">
    <location>
        <begin position="20"/>
        <end position="37"/>
    </location>
</feature>
<dbReference type="SUPFAM" id="SSF55874">
    <property type="entry name" value="ATPase domain of HSP90 chaperone/DNA topoisomerase II/histidine kinase"/>
    <property type="match status" value="1"/>
</dbReference>
<dbReference type="InterPro" id="IPR036890">
    <property type="entry name" value="HATPase_C_sf"/>
</dbReference>
<evidence type="ECO:0000313" key="3">
    <source>
        <dbReference type="EMBL" id="GGI49981.1"/>
    </source>
</evidence>
<protein>
    <recommendedName>
        <fullName evidence="2">Signal transduction histidine kinase internal region domain-containing protein</fullName>
    </recommendedName>
</protein>
<gene>
    <name evidence="3" type="ORF">GCM10011425_11930</name>
</gene>
<dbReference type="Gene3D" id="3.30.565.10">
    <property type="entry name" value="Histidine kinase-like ATPase, C-terminal domain"/>
    <property type="match status" value="1"/>
</dbReference>
<keyword evidence="4" id="KW-1185">Reference proteome</keyword>
<dbReference type="GO" id="GO:0000155">
    <property type="term" value="F:phosphorelay sensor kinase activity"/>
    <property type="evidence" value="ECO:0007669"/>
    <property type="project" value="InterPro"/>
</dbReference>
<feature type="transmembrane region" description="Helical" evidence="1">
    <location>
        <begin position="80"/>
        <end position="110"/>
    </location>
</feature>
<reference evidence="3" key="2">
    <citation type="submission" date="2020-09" db="EMBL/GenBank/DDBJ databases">
        <authorList>
            <person name="Sun Q."/>
            <person name="Sedlacek I."/>
        </authorList>
    </citation>
    <scope>NUCLEOTIDE SEQUENCE</scope>
    <source>
        <strain evidence="3">CCM 8711</strain>
    </source>
</reference>
<dbReference type="EMBL" id="BMDO01000002">
    <property type="protein sequence ID" value="GGI49981.1"/>
    <property type="molecule type" value="Genomic_DNA"/>
</dbReference>
<dbReference type="AlphaFoldDB" id="A0A917J7N0"/>
<organism evidence="3 4">
    <name type="scientific">Mucilaginibacter galii</name>
    <dbReference type="NCBI Taxonomy" id="2005073"/>
    <lineage>
        <taxon>Bacteria</taxon>
        <taxon>Pseudomonadati</taxon>
        <taxon>Bacteroidota</taxon>
        <taxon>Sphingobacteriia</taxon>
        <taxon>Sphingobacteriales</taxon>
        <taxon>Sphingobacteriaceae</taxon>
        <taxon>Mucilaginibacter</taxon>
    </lineage>
</organism>
<feature type="domain" description="Signal transduction histidine kinase internal region" evidence="2">
    <location>
        <begin position="167"/>
        <end position="246"/>
    </location>
</feature>
<keyword evidence="1" id="KW-0812">Transmembrane</keyword>
<keyword evidence="1" id="KW-0472">Membrane</keyword>